<comment type="similarity">
    <text evidence="2 8">Belongs to the protease inhibitor I16 (SSI) family.</text>
</comment>
<evidence type="ECO:0000259" key="10">
    <source>
        <dbReference type="Pfam" id="PF00720"/>
    </source>
</evidence>
<dbReference type="GO" id="GO:0005576">
    <property type="term" value="C:extracellular region"/>
    <property type="evidence" value="ECO:0007669"/>
    <property type="project" value="UniProtKB-SubCell"/>
</dbReference>
<reference evidence="11 12" key="1">
    <citation type="submission" date="2020-08" db="EMBL/GenBank/DDBJ databases">
        <title>Sequencing the genomes of 1000 actinobacteria strains.</title>
        <authorList>
            <person name="Klenk H.-P."/>
        </authorList>
    </citation>
    <scope>NUCLEOTIDE SEQUENCE [LARGE SCALE GENOMIC DNA]</scope>
    <source>
        <strain evidence="11 12">DSM 45084</strain>
    </source>
</reference>
<evidence type="ECO:0000256" key="3">
    <source>
        <dbReference type="ARBA" id="ARBA00011738"/>
    </source>
</evidence>
<feature type="domain" description="Subtilisin inhibitor" evidence="10">
    <location>
        <begin position="35"/>
        <end position="108"/>
    </location>
</feature>
<keyword evidence="12" id="KW-1185">Reference proteome</keyword>
<dbReference type="Gene3D" id="3.30.350.10">
    <property type="entry name" value="Subtilisin inhibitor-like"/>
    <property type="match status" value="1"/>
</dbReference>
<keyword evidence="9" id="KW-0732">Signal</keyword>
<dbReference type="PROSITE" id="PS00999">
    <property type="entry name" value="SSI"/>
    <property type="match status" value="1"/>
</dbReference>
<dbReference type="RefSeq" id="WP_184666072.1">
    <property type="nucleotide sequence ID" value="NZ_BAABAI010000004.1"/>
</dbReference>
<comment type="subcellular location">
    <subcellularLocation>
        <location evidence="1">Secreted</location>
    </subcellularLocation>
</comment>
<dbReference type="InterPro" id="IPR036819">
    <property type="entry name" value="Subtilisin_inhibitor-like_sf"/>
</dbReference>
<dbReference type="GO" id="GO:0004867">
    <property type="term" value="F:serine-type endopeptidase inhibitor activity"/>
    <property type="evidence" value="ECO:0007669"/>
    <property type="project" value="UniProtKB-KW"/>
</dbReference>
<dbReference type="Proteomes" id="UP000542674">
    <property type="component" value="Unassembled WGS sequence"/>
</dbReference>
<keyword evidence="7" id="KW-1015">Disulfide bond</keyword>
<dbReference type="InterPro" id="IPR023549">
    <property type="entry name" value="Subtilisin_inhibitor"/>
</dbReference>
<evidence type="ECO:0000256" key="9">
    <source>
        <dbReference type="SAM" id="SignalP"/>
    </source>
</evidence>
<dbReference type="Pfam" id="PF00720">
    <property type="entry name" value="SSI"/>
    <property type="match status" value="1"/>
</dbReference>
<evidence type="ECO:0000256" key="6">
    <source>
        <dbReference type="ARBA" id="ARBA00022900"/>
    </source>
</evidence>
<feature type="signal peptide" evidence="9">
    <location>
        <begin position="1"/>
        <end position="20"/>
    </location>
</feature>
<gene>
    <name evidence="11" type="ORF">F4559_000632</name>
</gene>
<keyword evidence="5 8" id="KW-0646">Protease inhibitor</keyword>
<sequence>MALPIIAAFAALLPSVVVTDAVVAPRNAFLLDVTYQGVTRSVNLNCRPDGGTHPRHMEACADLSRVNGRIERLGGQGVMCTMEYDPVSVLARGEWRGQRRSFQETFPNRCVTYAESARVFAFFE</sequence>
<evidence type="ECO:0000256" key="5">
    <source>
        <dbReference type="ARBA" id="ARBA00022690"/>
    </source>
</evidence>
<evidence type="ECO:0000256" key="4">
    <source>
        <dbReference type="ARBA" id="ARBA00022525"/>
    </source>
</evidence>
<evidence type="ECO:0000313" key="11">
    <source>
        <dbReference type="EMBL" id="MBB4963273.1"/>
    </source>
</evidence>
<accession>A0A7W7WUA4</accession>
<keyword evidence="4" id="KW-0964">Secreted</keyword>
<evidence type="ECO:0000256" key="8">
    <source>
        <dbReference type="RuleBase" id="RU003471"/>
    </source>
</evidence>
<evidence type="ECO:0000256" key="2">
    <source>
        <dbReference type="ARBA" id="ARBA00010472"/>
    </source>
</evidence>
<name>A0A7W7WUA4_9PSEU</name>
<dbReference type="AlphaFoldDB" id="A0A7W7WUA4"/>
<evidence type="ECO:0000256" key="1">
    <source>
        <dbReference type="ARBA" id="ARBA00004613"/>
    </source>
</evidence>
<dbReference type="EMBL" id="JACHJS010000001">
    <property type="protein sequence ID" value="MBB4963273.1"/>
    <property type="molecule type" value="Genomic_DNA"/>
</dbReference>
<protein>
    <recommendedName>
        <fullName evidence="10">Subtilisin inhibitor domain-containing protein</fullName>
    </recommendedName>
</protein>
<evidence type="ECO:0000313" key="12">
    <source>
        <dbReference type="Proteomes" id="UP000542674"/>
    </source>
</evidence>
<comment type="subunit">
    <text evidence="3">Homodimer.</text>
</comment>
<proteinExistence type="inferred from homology"/>
<comment type="caution">
    <text evidence="11">The sequence shown here is derived from an EMBL/GenBank/DDBJ whole genome shotgun (WGS) entry which is preliminary data.</text>
</comment>
<evidence type="ECO:0000256" key="7">
    <source>
        <dbReference type="ARBA" id="ARBA00023157"/>
    </source>
</evidence>
<dbReference type="SUPFAM" id="SSF55399">
    <property type="entry name" value="Subtilisin inhibitor"/>
    <property type="match status" value="1"/>
</dbReference>
<dbReference type="PRINTS" id="PR00294">
    <property type="entry name" value="SSBTLNINHBTR"/>
</dbReference>
<dbReference type="InterPro" id="IPR020054">
    <property type="entry name" value="Prot_inh_SSI_I16_CS"/>
</dbReference>
<organism evidence="11 12">
    <name type="scientific">Saccharothrix violaceirubra</name>
    <dbReference type="NCBI Taxonomy" id="413306"/>
    <lineage>
        <taxon>Bacteria</taxon>
        <taxon>Bacillati</taxon>
        <taxon>Actinomycetota</taxon>
        <taxon>Actinomycetes</taxon>
        <taxon>Pseudonocardiales</taxon>
        <taxon>Pseudonocardiaceae</taxon>
        <taxon>Saccharothrix</taxon>
    </lineage>
</organism>
<feature type="chain" id="PRO_5039284985" description="Subtilisin inhibitor domain-containing protein" evidence="9">
    <location>
        <begin position="21"/>
        <end position="124"/>
    </location>
</feature>
<dbReference type="InterPro" id="IPR000691">
    <property type="entry name" value="Prot_inh_I16_SSI"/>
</dbReference>
<keyword evidence="6 8" id="KW-0722">Serine protease inhibitor</keyword>